<dbReference type="EMBL" id="CP059399">
    <property type="protein sequence ID" value="QLY31907.1"/>
    <property type="molecule type" value="Genomic_DNA"/>
</dbReference>
<sequence>MGIELPGSVRWLAEKVVGADWPDADETAMNRLADAWKETATTLQEITGDAEQSMTSALTGIEGDVHVALAERWATLGTQGALKEIEDLARQLGESLAGSAEDVRYAKLTIIAALVALAAELAALAVATVMTLGAASPGVVAAEAATQVTVRMIIRQLVIKILKRAATGAGIGASISSLTEFGIQGIENYTGRRDGVDWGNVFEAGGQGAVKGAVKGAIAGATGLPTLREGGVRVLTDPRNIIATIIGGEVQKATVGEKRGALDGALILTGLDDDVERLKDNIPDFTPFSI</sequence>
<evidence type="ECO:0000313" key="2">
    <source>
        <dbReference type="EMBL" id="QLY31907.1"/>
    </source>
</evidence>
<dbReference type="InterPro" id="IPR057746">
    <property type="entry name" value="CpnT-like_N"/>
</dbReference>
<protein>
    <recommendedName>
        <fullName evidence="1">Outer membrane channel protein CpnT-like N-terminal domain-containing protein</fullName>
    </recommendedName>
</protein>
<evidence type="ECO:0000259" key="1">
    <source>
        <dbReference type="Pfam" id="PF25547"/>
    </source>
</evidence>
<accession>A0A7D6ZJA8</accession>
<gene>
    <name evidence="2" type="ORF">H0264_06265</name>
</gene>
<reference evidence="2 3" key="1">
    <citation type="submission" date="2020-07" db="EMBL/GenBank/DDBJ databases">
        <authorList>
            <person name="Zhuang K."/>
            <person name="Ran Y."/>
        </authorList>
    </citation>
    <scope>NUCLEOTIDE SEQUENCE [LARGE SCALE GENOMIC DNA]</scope>
    <source>
        <strain evidence="2 3">WCH-YHL-001</strain>
    </source>
</reference>
<dbReference type="AlphaFoldDB" id="A0A7D6ZJA8"/>
<keyword evidence="3" id="KW-1185">Reference proteome</keyword>
<organism evidence="2 3">
    <name type="scientific">Nocardia huaxiensis</name>
    <dbReference type="NCBI Taxonomy" id="2755382"/>
    <lineage>
        <taxon>Bacteria</taxon>
        <taxon>Bacillati</taxon>
        <taxon>Actinomycetota</taxon>
        <taxon>Actinomycetes</taxon>
        <taxon>Mycobacteriales</taxon>
        <taxon>Nocardiaceae</taxon>
        <taxon>Nocardia</taxon>
    </lineage>
</organism>
<dbReference type="RefSeq" id="WP_181583082.1">
    <property type="nucleotide sequence ID" value="NZ_CP059399.1"/>
</dbReference>
<name>A0A7D6ZJA8_9NOCA</name>
<dbReference type="KEGG" id="nhu:H0264_06265"/>
<dbReference type="Proteomes" id="UP000515512">
    <property type="component" value="Chromosome"/>
</dbReference>
<proteinExistence type="predicted"/>
<dbReference type="Pfam" id="PF25547">
    <property type="entry name" value="WXG100_2"/>
    <property type="match status" value="1"/>
</dbReference>
<evidence type="ECO:0000313" key="3">
    <source>
        <dbReference type="Proteomes" id="UP000515512"/>
    </source>
</evidence>
<feature type="domain" description="Outer membrane channel protein CpnT-like N-terminal" evidence="1">
    <location>
        <begin position="4"/>
        <end position="148"/>
    </location>
</feature>